<proteinExistence type="predicted"/>
<name>A3MU58_PYRCJ</name>
<dbReference type="EMBL" id="CP000561">
    <property type="protein sequence ID" value="ABO08175.1"/>
    <property type="molecule type" value="Genomic_DNA"/>
</dbReference>
<reference evidence="1" key="1">
    <citation type="submission" date="2007-02" db="EMBL/GenBank/DDBJ databases">
        <title>Complete sequence of Pyrobaculum calidifontis JCM 11548.</title>
        <authorList>
            <consortium name="US DOE Joint Genome Institute"/>
            <person name="Copeland A."/>
            <person name="Lucas S."/>
            <person name="Lapidus A."/>
            <person name="Barry K."/>
            <person name="Glavina del Rio T."/>
            <person name="Dalin E."/>
            <person name="Tice H."/>
            <person name="Pitluck S."/>
            <person name="Chain P."/>
            <person name="Malfatti S."/>
            <person name="Shin M."/>
            <person name="Vergez L."/>
            <person name="Schmutz J."/>
            <person name="Larimer F."/>
            <person name="Land M."/>
            <person name="Hauser L."/>
            <person name="Kyrpides N."/>
            <person name="Mikhailova N."/>
            <person name="Cozen A.E."/>
            <person name="Fitz-Gibbon S.T."/>
            <person name="House C.H."/>
            <person name="Saltikov C."/>
            <person name="Lowe T.M."/>
            <person name="Richardson P."/>
        </authorList>
    </citation>
    <scope>NUCLEOTIDE SEQUENCE [LARGE SCALE GENOMIC DNA]</scope>
    <source>
        <strain evidence="1">JCM 11548</strain>
    </source>
</reference>
<evidence type="ECO:0000313" key="2">
    <source>
        <dbReference type="Proteomes" id="UP000001431"/>
    </source>
</evidence>
<evidence type="ECO:0000313" key="1">
    <source>
        <dbReference type="EMBL" id="ABO08175.1"/>
    </source>
</evidence>
<gene>
    <name evidence="1" type="ordered locus">Pcal_0749</name>
</gene>
<dbReference type="AlphaFoldDB" id="A3MU58"/>
<accession>A3MU58</accession>
<protein>
    <submittedName>
        <fullName evidence="1">Uncharacterized protein</fullName>
    </submittedName>
</protein>
<organism evidence="1 2">
    <name type="scientific">Pyrobaculum calidifontis (strain DSM 21063 / JCM 11548 / VA1)</name>
    <dbReference type="NCBI Taxonomy" id="410359"/>
    <lineage>
        <taxon>Archaea</taxon>
        <taxon>Thermoproteota</taxon>
        <taxon>Thermoprotei</taxon>
        <taxon>Thermoproteales</taxon>
        <taxon>Thermoproteaceae</taxon>
        <taxon>Pyrobaculum</taxon>
    </lineage>
</organism>
<dbReference type="KEGG" id="pcl:Pcal_0749"/>
<sequence length="273" mass="32855">MGELVAKREYEFLTAEEYLQDNIDLSIRCIKNLHWALCLGAVYLLERLIIKHRDKIGDIDIKSLIEELIKNHELVYRFPIHLFSQIKKFEPREPSSYWQKVSNKYSEIYNKLENTYLNTNAAKFIKVIEARYVDNKYNSYEDVLKNTFREREDKYYYYRVNKPTDTFYTQLLQFMIGFRELDTFDIEGKWFAQGVQWEDSLAEIRRCLEYIKGRKKAGKGRKKDEITERINTFMMRIFPKEKDKKDLVAECGEKCAKALKYMKNFMELIVKQP</sequence>
<keyword evidence="2" id="KW-1185">Reference proteome</keyword>
<dbReference type="Proteomes" id="UP000001431">
    <property type="component" value="Chromosome"/>
</dbReference>
<dbReference type="HOGENOM" id="CLU_1017874_0_0_2"/>